<dbReference type="InterPro" id="IPR006067">
    <property type="entry name" value="NO2/SO3_Rdtase_4Fe4S_dom"/>
</dbReference>
<dbReference type="EC" id="1.7.1.4" evidence="8"/>
<protein>
    <submittedName>
        <fullName evidence="8">Nitrite reductase [NAD(P)H] large subunit</fullName>
        <ecNumber evidence="8">1.7.1.4</ecNumber>
    </submittedName>
</protein>
<dbReference type="SUPFAM" id="SSF56014">
    <property type="entry name" value="Nitrite and sulphite reductase 4Fe-4S domain-like"/>
    <property type="match status" value="1"/>
</dbReference>
<evidence type="ECO:0000259" key="7">
    <source>
        <dbReference type="Pfam" id="PF01077"/>
    </source>
</evidence>
<gene>
    <name evidence="8" type="ORF">MNBD_DELTA01-919</name>
</gene>
<evidence type="ECO:0000256" key="5">
    <source>
        <dbReference type="ARBA" id="ARBA00023004"/>
    </source>
</evidence>
<evidence type="ECO:0000313" key="8">
    <source>
        <dbReference type="EMBL" id="VAV82317.1"/>
    </source>
</evidence>
<keyword evidence="1" id="KW-0004">4Fe-4S</keyword>
<feature type="non-terminal residue" evidence="8">
    <location>
        <position position="1"/>
    </location>
</feature>
<dbReference type="Pfam" id="PF01077">
    <property type="entry name" value="NIR_SIR"/>
    <property type="match status" value="1"/>
</dbReference>
<name>A0A3B0QR63_9ZZZZ</name>
<feature type="domain" description="Nitrite/sulphite reductase 4Fe-4S" evidence="7">
    <location>
        <begin position="23"/>
        <end position="163"/>
    </location>
</feature>
<dbReference type="GO" id="GO:0051539">
    <property type="term" value="F:4 iron, 4 sulfur cluster binding"/>
    <property type="evidence" value="ECO:0007669"/>
    <property type="project" value="UniProtKB-KW"/>
</dbReference>
<organism evidence="8">
    <name type="scientific">hydrothermal vent metagenome</name>
    <dbReference type="NCBI Taxonomy" id="652676"/>
    <lineage>
        <taxon>unclassified sequences</taxon>
        <taxon>metagenomes</taxon>
        <taxon>ecological metagenomes</taxon>
    </lineage>
</organism>
<dbReference type="GO" id="GO:0008942">
    <property type="term" value="F:nitrite reductase [NAD(P)H] activity"/>
    <property type="evidence" value="ECO:0007669"/>
    <property type="project" value="UniProtKB-EC"/>
</dbReference>
<evidence type="ECO:0000256" key="2">
    <source>
        <dbReference type="ARBA" id="ARBA00022617"/>
    </source>
</evidence>
<reference evidence="8" key="1">
    <citation type="submission" date="2018-06" db="EMBL/GenBank/DDBJ databases">
        <authorList>
            <person name="Zhirakovskaya E."/>
        </authorList>
    </citation>
    <scope>NUCLEOTIDE SEQUENCE</scope>
</reference>
<dbReference type="InterPro" id="IPR052034">
    <property type="entry name" value="NasD-like"/>
</dbReference>
<dbReference type="PANTHER" id="PTHR43809:SF1">
    <property type="entry name" value="NITRITE REDUCTASE (NADH) LARGE SUBUNIT"/>
    <property type="match status" value="1"/>
</dbReference>
<evidence type="ECO:0000256" key="1">
    <source>
        <dbReference type="ARBA" id="ARBA00022485"/>
    </source>
</evidence>
<dbReference type="AlphaFoldDB" id="A0A3B0QR63"/>
<dbReference type="PANTHER" id="PTHR43809">
    <property type="entry name" value="NITRITE REDUCTASE (NADH) LARGE SUBUNIT"/>
    <property type="match status" value="1"/>
</dbReference>
<accession>A0A3B0QR63</accession>
<dbReference type="PROSITE" id="PS00365">
    <property type="entry name" value="NIR_SIR"/>
    <property type="match status" value="1"/>
</dbReference>
<evidence type="ECO:0000256" key="6">
    <source>
        <dbReference type="ARBA" id="ARBA00023014"/>
    </source>
</evidence>
<dbReference type="GO" id="GO:0046872">
    <property type="term" value="F:metal ion binding"/>
    <property type="evidence" value="ECO:0007669"/>
    <property type="project" value="UniProtKB-KW"/>
</dbReference>
<dbReference type="InterPro" id="IPR045854">
    <property type="entry name" value="NO2/SO3_Rdtase_4Fe4S_sf"/>
</dbReference>
<sequence length="213" mass="23428">GVSKEKLPSIWKALDTPSGYAYAKALRTVKTCVGNNWCRFGTQDSMGFGIELEKELERAWTPAKLKLAVSGCPRNCAEASIKDIGIVGVEGGWEIYCGGNGGVRLRGAELLCTTQTTEEATEIIKAYVQLYREEARYGERTSTWTERTGLNQIKLKILEDEEGKKALVARLDEYLATLRGDPWKILSGDQEGKPSKTGVGFESLNIEEEGVSL</sequence>
<evidence type="ECO:0000256" key="3">
    <source>
        <dbReference type="ARBA" id="ARBA00022723"/>
    </source>
</evidence>
<evidence type="ECO:0000256" key="4">
    <source>
        <dbReference type="ARBA" id="ARBA00023002"/>
    </source>
</evidence>
<dbReference type="PRINTS" id="PR00397">
    <property type="entry name" value="SIROHAEM"/>
</dbReference>
<keyword evidence="3" id="KW-0479">Metal-binding</keyword>
<keyword evidence="5" id="KW-0408">Iron</keyword>
<dbReference type="EMBL" id="UOEA01000013">
    <property type="protein sequence ID" value="VAV82317.1"/>
    <property type="molecule type" value="Genomic_DNA"/>
</dbReference>
<dbReference type="InterPro" id="IPR006066">
    <property type="entry name" value="NO2/SO3_Rdtase_FeS/sirohaem_BS"/>
</dbReference>
<dbReference type="Gene3D" id="3.30.413.10">
    <property type="entry name" value="Sulfite Reductase Hemoprotein, domain 1"/>
    <property type="match status" value="1"/>
</dbReference>
<keyword evidence="6" id="KW-0411">Iron-sulfur</keyword>
<keyword evidence="2" id="KW-0349">Heme</keyword>
<proteinExistence type="predicted"/>
<dbReference type="GO" id="GO:0020037">
    <property type="term" value="F:heme binding"/>
    <property type="evidence" value="ECO:0007669"/>
    <property type="project" value="InterPro"/>
</dbReference>
<keyword evidence="4 8" id="KW-0560">Oxidoreductase</keyword>